<name>A0A3B0ZKE8_9ZZZZ</name>
<keyword evidence="3 6" id="KW-0808">Transferase</keyword>
<dbReference type="PANTHER" id="PTHR43643">
    <property type="entry name" value="HISTIDINOL-PHOSPHATE AMINOTRANSFERASE 2"/>
    <property type="match status" value="1"/>
</dbReference>
<dbReference type="InterPro" id="IPR001917">
    <property type="entry name" value="Aminotrans_II_pyridoxalP_BS"/>
</dbReference>
<dbReference type="PANTHER" id="PTHR43643:SF3">
    <property type="entry name" value="HISTIDINOL-PHOSPHATE AMINOTRANSFERASE"/>
    <property type="match status" value="1"/>
</dbReference>
<sequence>MSNRFQSFDSVALPGVQRLSPYQPGKPESELKRELGVTEITKLASNENPLGSSPRVVEAITRLLTTLTRYPDGAGFELKAALAARHQVDAGSITLGNGSSEVIELVTRVFVAPGDEVVFSQHAFAMYPIITQAVGGQAVEVPACEWGHDLTAMLAAIGDKTRILFVANPNNPTGTWLTADALHDFLRQVPERVVVVIDEAYFEYANNPHAGAVDYPDAMQWLDEFPNLLVTRTFSKAFGLAGLRVGYSISSPVIADLMNRIRPPFNVNTPAQIAALTVLDDAPHLQQSLAVNVAGMSQLIAGFTALGLNYIPSIANFICVEVGDNARVVYDALLKKGVIVRPVANYGMPRHLRVSIGTESENNCFLSALRRVLDDLS</sequence>
<dbReference type="GO" id="GO:0004400">
    <property type="term" value="F:histidinol-phosphate transaminase activity"/>
    <property type="evidence" value="ECO:0007669"/>
    <property type="project" value="InterPro"/>
</dbReference>
<dbReference type="HAMAP" id="MF_01023">
    <property type="entry name" value="HisC_aminotrans_2"/>
    <property type="match status" value="1"/>
</dbReference>
<dbReference type="InterPro" id="IPR004839">
    <property type="entry name" value="Aminotransferase_I/II_large"/>
</dbReference>
<keyword evidence="4" id="KW-0663">Pyridoxal phosphate</keyword>
<dbReference type="EMBL" id="UOFP01000200">
    <property type="protein sequence ID" value="VAW87822.1"/>
    <property type="molecule type" value="Genomic_DNA"/>
</dbReference>
<dbReference type="InterPro" id="IPR015421">
    <property type="entry name" value="PyrdxlP-dep_Trfase_major"/>
</dbReference>
<comment type="cofactor">
    <cofactor evidence="1">
        <name>pyridoxal 5'-phosphate</name>
        <dbReference type="ChEBI" id="CHEBI:597326"/>
    </cofactor>
</comment>
<dbReference type="InterPro" id="IPR015424">
    <property type="entry name" value="PyrdxlP-dep_Trfase"/>
</dbReference>
<evidence type="ECO:0000259" key="5">
    <source>
        <dbReference type="Pfam" id="PF00155"/>
    </source>
</evidence>
<dbReference type="GO" id="GO:0000105">
    <property type="term" value="P:L-histidine biosynthetic process"/>
    <property type="evidence" value="ECO:0007669"/>
    <property type="project" value="InterPro"/>
</dbReference>
<accession>A0A3B0ZKE8</accession>
<dbReference type="NCBIfam" id="TIGR01141">
    <property type="entry name" value="hisC"/>
    <property type="match status" value="1"/>
</dbReference>
<dbReference type="Gene3D" id="3.40.640.10">
    <property type="entry name" value="Type I PLP-dependent aspartate aminotransferase-like (Major domain)"/>
    <property type="match status" value="1"/>
</dbReference>
<dbReference type="EC" id="2.6.1.57" evidence="6"/>
<dbReference type="InterPro" id="IPR005861">
    <property type="entry name" value="HisP_aminotrans"/>
</dbReference>
<dbReference type="AlphaFoldDB" id="A0A3B0ZKE8"/>
<proteinExistence type="inferred from homology"/>
<keyword evidence="2 6" id="KW-0032">Aminotransferase</keyword>
<dbReference type="InterPro" id="IPR015422">
    <property type="entry name" value="PyrdxlP-dep_Trfase_small"/>
</dbReference>
<dbReference type="Gene3D" id="3.90.1150.10">
    <property type="entry name" value="Aspartate Aminotransferase, domain 1"/>
    <property type="match status" value="1"/>
</dbReference>
<evidence type="ECO:0000256" key="3">
    <source>
        <dbReference type="ARBA" id="ARBA00022679"/>
    </source>
</evidence>
<protein>
    <submittedName>
        <fullName evidence="6">Biosynthetic Aromatic amino acid aminotransferase beta</fullName>
        <ecNumber evidence="6">2.6.1.57</ecNumber>
    </submittedName>
</protein>
<dbReference type="Pfam" id="PF00155">
    <property type="entry name" value="Aminotran_1_2"/>
    <property type="match status" value="1"/>
</dbReference>
<feature type="domain" description="Aminotransferase class I/classII large" evidence="5">
    <location>
        <begin position="39"/>
        <end position="368"/>
    </location>
</feature>
<evidence type="ECO:0000313" key="6">
    <source>
        <dbReference type="EMBL" id="VAW87822.1"/>
    </source>
</evidence>
<gene>
    <name evidence="6" type="ORF">MNBD_GAMMA18-1399</name>
</gene>
<organism evidence="6">
    <name type="scientific">hydrothermal vent metagenome</name>
    <dbReference type="NCBI Taxonomy" id="652676"/>
    <lineage>
        <taxon>unclassified sequences</taxon>
        <taxon>metagenomes</taxon>
        <taxon>ecological metagenomes</taxon>
    </lineage>
</organism>
<dbReference type="SUPFAM" id="SSF53383">
    <property type="entry name" value="PLP-dependent transferases"/>
    <property type="match status" value="1"/>
</dbReference>
<dbReference type="CDD" id="cd00609">
    <property type="entry name" value="AAT_like"/>
    <property type="match status" value="1"/>
</dbReference>
<evidence type="ECO:0000256" key="2">
    <source>
        <dbReference type="ARBA" id="ARBA00022576"/>
    </source>
</evidence>
<dbReference type="InterPro" id="IPR050106">
    <property type="entry name" value="HistidinolP_aminotransfase"/>
</dbReference>
<evidence type="ECO:0000256" key="1">
    <source>
        <dbReference type="ARBA" id="ARBA00001933"/>
    </source>
</evidence>
<dbReference type="GO" id="GO:0030170">
    <property type="term" value="F:pyridoxal phosphate binding"/>
    <property type="evidence" value="ECO:0007669"/>
    <property type="project" value="InterPro"/>
</dbReference>
<evidence type="ECO:0000256" key="4">
    <source>
        <dbReference type="ARBA" id="ARBA00022898"/>
    </source>
</evidence>
<dbReference type="PROSITE" id="PS00599">
    <property type="entry name" value="AA_TRANSFER_CLASS_2"/>
    <property type="match status" value="1"/>
</dbReference>
<reference evidence="6" key="1">
    <citation type="submission" date="2018-06" db="EMBL/GenBank/DDBJ databases">
        <authorList>
            <person name="Zhirakovskaya E."/>
        </authorList>
    </citation>
    <scope>NUCLEOTIDE SEQUENCE</scope>
</reference>